<feature type="signal peptide" evidence="2">
    <location>
        <begin position="1"/>
        <end position="27"/>
    </location>
</feature>
<dbReference type="eggNOG" id="ENOG50324Q8">
    <property type="taxonomic scope" value="Bacteria"/>
</dbReference>
<evidence type="ECO:0000256" key="1">
    <source>
        <dbReference type="SAM" id="MobiDB-lite"/>
    </source>
</evidence>
<proteinExistence type="predicted"/>
<dbReference type="RefSeq" id="WP_037296454.1">
    <property type="nucleotide sequence ID" value="NZ_ATAX01000006.1"/>
</dbReference>
<dbReference type="GO" id="GO:0016787">
    <property type="term" value="F:hydrolase activity"/>
    <property type="evidence" value="ECO:0007669"/>
    <property type="project" value="InterPro"/>
</dbReference>
<comment type="caution">
    <text evidence="4">The sequence shown here is derived from an EMBL/GenBank/DDBJ whole genome shotgun (WGS) entry which is preliminary data.</text>
</comment>
<dbReference type="AlphaFoldDB" id="W7UMJ3"/>
<organism evidence="4 5">
    <name type="scientific">Ruminococcus flavefaciens 007c</name>
    <dbReference type="NCBI Taxonomy" id="1341157"/>
    <lineage>
        <taxon>Bacteria</taxon>
        <taxon>Bacillati</taxon>
        <taxon>Bacillota</taxon>
        <taxon>Clostridia</taxon>
        <taxon>Eubacteriales</taxon>
        <taxon>Oscillospiraceae</taxon>
        <taxon>Ruminococcus</taxon>
    </lineage>
</organism>
<sequence>MRSVKAAAVFMAAVLLSVFMPQIQVFAEDDEYYTVTEPLSEENGVLTIDTGSPWYKVNCFENDSRYIICVKGSDGKSVMLTAADRSDKEYVWRYYLRTMVTSTAPRCATLYSNSFYLGCHEDKLYTYSRSWTDGDTVWDYYDGKLRYNEDGTDCYLKYNEGSKEPFSCTFDSAEASEVSIYTNGDKLGRCISRQPAAQSYVIEGSGYKAPSFSVGLSSPDIITDDIKWYVDGTEQSCAKLEFTADMLAGQPAGVHRVNCIVTAHDNNGVHYREKSADAAFVIAKGVLPDSVVSFSDIHEQYGFIPDAIENVIQRTGGYIPSLVVCTGDLVNGPTVDKDTMLSRYYPQIVSALGGLDAVFVSGNHDSGEAASIMSAAAKLGAEGNISPSGGQIFRGTSSEAASNGRNSRFARGITVYGLNFEVSQNKQDSTYTYSYDKAIKELDSFLRKTAANYNGELVIISAHSGLHVLGVLPQSVSSGGGPIGQWVGENQYNVDKSYEMAKLINSYAEKYNMDIMYLFGHDHSRQERELIMTDGAVLISTESYAERSYGSQKLSFTYAHSGYLSTTIGCADANFSFIYRDGDNYSFDLIRISDDRVRHTDIKAKSRFREPPAVTTSAATTASAANTGTATASHNSPKTGDSSGFAVIFVSAAAIMLLSRKRKN</sequence>
<dbReference type="PATRIC" id="fig|1341157.4.peg.140"/>
<feature type="domain" description="Calcineurin-like phosphoesterase" evidence="3">
    <location>
        <begin position="292"/>
        <end position="524"/>
    </location>
</feature>
<keyword evidence="5" id="KW-1185">Reference proteome</keyword>
<accession>W7UMJ3</accession>
<dbReference type="InterPro" id="IPR004843">
    <property type="entry name" value="Calcineurin-like_PHP"/>
</dbReference>
<reference evidence="4 5" key="1">
    <citation type="journal article" date="2014" name="PLoS ONE">
        <title>Rumen cellulosomics: divergent fiber-degrading strategies revealed by comparative genome-wide analysis of six ruminococcal strains.</title>
        <authorList>
            <person name="Dassa B."/>
            <person name="Borovok I."/>
            <person name="Ruimy-Israeli V."/>
            <person name="Lamed R."/>
            <person name="Flint H.J."/>
            <person name="Duncan S.H."/>
            <person name="Henrissat B."/>
            <person name="Coutinho P."/>
            <person name="Morrison M."/>
            <person name="Mosoni P."/>
            <person name="Yeoman C.J."/>
            <person name="White B.A."/>
            <person name="Bayer E.A."/>
        </authorList>
    </citation>
    <scope>NUCLEOTIDE SEQUENCE [LARGE SCALE GENOMIC DNA]</scope>
    <source>
        <strain evidence="4 5">007c</strain>
    </source>
</reference>
<dbReference type="CDD" id="cd00838">
    <property type="entry name" value="MPP_superfamily"/>
    <property type="match status" value="1"/>
</dbReference>
<gene>
    <name evidence="4" type="ORF">RF007C_05015</name>
</gene>
<evidence type="ECO:0000313" key="5">
    <source>
        <dbReference type="Proteomes" id="UP000019365"/>
    </source>
</evidence>
<keyword evidence="2" id="KW-0732">Signal</keyword>
<dbReference type="Pfam" id="PF00149">
    <property type="entry name" value="Metallophos"/>
    <property type="match status" value="1"/>
</dbReference>
<feature type="region of interest" description="Disordered" evidence="1">
    <location>
        <begin position="608"/>
        <end position="639"/>
    </location>
</feature>
<evidence type="ECO:0000256" key="2">
    <source>
        <dbReference type="SAM" id="SignalP"/>
    </source>
</evidence>
<dbReference type="EMBL" id="ATAX01000006">
    <property type="protein sequence ID" value="EWM55033.1"/>
    <property type="molecule type" value="Genomic_DNA"/>
</dbReference>
<evidence type="ECO:0000313" key="4">
    <source>
        <dbReference type="EMBL" id="EWM55033.1"/>
    </source>
</evidence>
<dbReference type="InterPro" id="IPR029052">
    <property type="entry name" value="Metallo-depent_PP-like"/>
</dbReference>
<feature type="compositionally biased region" description="Low complexity" evidence="1">
    <location>
        <begin position="615"/>
        <end position="633"/>
    </location>
</feature>
<protein>
    <recommendedName>
        <fullName evidence="3">Calcineurin-like phosphoesterase domain-containing protein</fullName>
    </recommendedName>
</protein>
<dbReference type="Gene3D" id="3.60.21.10">
    <property type="match status" value="1"/>
</dbReference>
<dbReference type="Proteomes" id="UP000019365">
    <property type="component" value="Unassembled WGS sequence"/>
</dbReference>
<evidence type="ECO:0000259" key="3">
    <source>
        <dbReference type="Pfam" id="PF00149"/>
    </source>
</evidence>
<dbReference type="OrthoDB" id="1814820at2"/>
<name>W7UMJ3_RUMFL</name>
<feature type="chain" id="PRO_5004901752" description="Calcineurin-like phosphoesterase domain-containing protein" evidence="2">
    <location>
        <begin position="28"/>
        <end position="664"/>
    </location>
</feature>
<dbReference type="SUPFAM" id="SSF56300">
    <property type="entry name" value="Metallo-dependent phosphatases"/>
    <property type="match status" value="1"/>
</dbReference>